<dbReference type="PANTHER" id="PTHR10625:SF5">
    <property type="entry name" value="HISTONE DEACETYLASE"/>
    <property type="match status" value="1"/>
</dbReference>
<evidence type="ECO:0000256" key="3">
    <source>
        <dbReference type="ARBA" id="ARBA00012111"/>
    </source>
</evidence>
<protein>
    <recommendedName>
        <fullName evidence="3 11">Histone deacetylase</fullName>
        <ecNumber evidence="3 11">3.5.1.98</ecNumber>
    </recommendedName>
</protein>
<dbReference type="PRINTS" id="PR01270">
    <property type="entry name" value="HDASUPER"/>
</dbReference>
<evidence type="ECO:0000256" key="11">
    <source>
        <dbReference type="PIRNR" id="PIRNR037919"/>
    </source>
</evidence>
<keyword evidence="5 11" id="KW-0378">Hydrolase</keyword>
<name>A0AAW0R975_9PEZI</name>
<dbReference type="FunFam" id="3.40.800.20:FF:000005">
    <property type="entry name" value="histone deacetylase 6"/>
    <property type="match status" value="1"/>
</dbReference>
<dbReference type="Pfam" id="PF00850">
    <property type="entry name" value="Hist_deacetyl"/>
    <property type="match status" value="1"/>
</dbReference>
<dbReference type="InterPro" id="IPR019154">
    <property type="entry name" value="Arb2-like_domain"/>
</dbReference>
<evidence type="ECO:0000256" key="7">
    <source>
        <dbReference type="ARBA" id="ARBA00023015"/>
    </source>
</evidence>
<evidence type="ECO:0000256" key="12">
    <source>
        <dbReference type="SAM" id="MobiDB-lite"/>
    </source>
</evidence>
<dbReference type="Gene3D" id="3.40.800.20">
    <property type="entry name" value="Histone deacetylase domain"/>
    <property type="match status" value="1"/>
</dbReference>
<feature type="region of interest" description="Disordered" evidence="12">
    <location>
        <begin position="725"/>
        <end position="748"/>
    </location>
</feature>
<feature type="region of interest" description="Disordered" evidence="12">
    <location>
        <begin position="1"/>
        <end position="40"/>
    </location>
</feature>
<evidence type="ECO:0000313" key="16">
    <source>
        <dbReference type="Proteomes" id="UP001392437"/>
    </source>
</evidence>
<dbReference type="EMBL" id="JAQQWP010000002">
    <property type="protein sequence ID" value="KAK8130424.1"/>
    <property type="molecule type" value="Genomic_DNA"/>
</dbReference>
<dbReference type="InterPro" id="IPR000286">
    <property type="entry name" value="HDACs"/>
</dbReference>
<feature type="compositionally biased region" description="Basic and acidic residues" evidence="12">
    <location>
        <begin position="725"/>
        <end position="735"/>
    </location>
</feature>
<evidence type="ECO:0000256" key="6">
    <source>
        <dbReference type="ARBA" id="ARBA00022853"/>
    </source>
</evidence>
<comment type="function">
    <text evidence="11">Responsible for the deacetylation of lysine residues on the N-terminal part of the core histones (H2A, H2B, H3 and H4). Histone deacetylation gives a tag for epigenetic repression and plays an important role in transcriptional regulation, cell cycle progression and developmental events.</text>
</comment>
<evidence type="ECO:0000256" key="10">
    <source>
        <dbReference type="ARBA" id="ARBA00048287"/>
    </source>
</evidence>
<reference evidence="15 16" key="1">
    <citation type="submission" date="2023-01" db="EMBL/GenBank/DDBJ databases">
        <title>Analysis of 21 Apiospora genomes using comparative genomics revels a genus with tremendous synthesis potential of carbohydrate active enzymes and secondary metabolites.</title>
        <authorList>
            <person name="Sorensen T."/>
        </authorList>
    </citation>
    <scope>NUCLEOTIDE SEQUENCE [LARGE SCALE GENOMIC DNA]</scope>
    <source>
        <strain evidence="15 16">CBS 117206</strain>
    </source>
</reference>
<evidence type="ECO:0000256" key="5">
    <source>
        <dbReference type="ARBA" id="ARBA00022801"/>
    </source>
</evidence>
<feature type="domain" description="Histone deacetylase" evidence="13">
    <location>
        <begin position="95"/>
        <end position="420"/>
    </location>
</feature>
<organism evidence="15 16">
    <name type="scientific">Apiospora kogelbergensis</name>
    <dbReference type="NCBI Taxonomy" id="1337665"/>
    <lineage>
        <taxon>Eukaryota</taxon>
        <taxon>Fungi</taxon>
        <taxon>Dikarya</taxon>
        <taxon>Ascomycota</taxon>
        <taxon>Pezizomycotina</taxon>
        <taxon>Sordariomycetes</taxon>
        <taxon>Xylariomycetidae</taxon>
        <taxon>Amphisphaeriales</taxon>
        <taxon>Apiosporaceae</taxon>
        <taxon>Apiospora</taxon>
    </lineage>
</organism>
<dbReference type="InterPro" id="IPR017321">
    <property type="entry name" value="Hist_deAcase_II_yeast"/>
</dbReference>
<dbReference type="PANTHER" id="PTHR10625">
    <property type="entry name" value="HISTONE DEACETYLASE HDAC1-RELATED"/>
    <property type="match status" value="1"/>
</dbReference>
<proteinExistence type="inferred from homology"/>
<dbReference type="SUPFAM" id="SSF52768">
    <property type="entry name" value="Arginase/deacetylase"/>
    <property type="match status" value="1"/>
</dbReference>
<comment type="subcellular location">
    <subcellularLocation>
        <location evidence="1 11">Nucleus</location>
    </subcellularLocation>
</comment>
<evidence type="ECO:0000259" key="13">
    <source>
        <dbReference type="Pfam" id="PF00850"/>
    </source>
</evidence>
<dbReference type="InterPro" id="IPR023696">
    <property type="entry name" value="Ureohydrolase_dom_sf"/>
</dbReference>
<dbReference type="EC" id="3.5.1.98" evidence="3 11"/>
<keyword evidence="6 11" id="KW-0156">Chromatin regulator</keyword>
<keyword evidence="9 11" id="KW-0539">Nucleus</keyword>
<evidence type="ECO:0000256" key="1">
    <source>
        <dbReference type="ARBA" id="ARBA00004123"/>
    </source>
</evidence>
<dbReference type="Proteomes" id="UP001392437">
    <property type="component" value="Unassembled WGS sequence"/>
</dbReference>
<dbReference type="GO" id="GO:0031078">
    <property type="term" value="F:histone H3K14 deacetylase activity, hydrolytic mechanism"/>
    <property type="evidence" value="ECO:0007669"/>
    <property type="project" value="UniProtKB-UniRule"/>
</dbReference>
<keyword evidence="7 11" id="KW-0805">Transcription regulation</keyword>
<dbReference type="GO" id="GO:0000118">
    <property type="term" value="C:histone deacetylase complex"/>
    <property type="evidence" value="ECO:0007669"/>
    <property type="project" value="TreeGrafter"/>
</dbReference>
<dbReference type="AlphaFoldDB" id="A0AAW0R975"/>
<keyword evidence="8 11" id="KW-0804">Transcription</keyword>
<evidence type="ECO:0000259" key="14">
    <source>
        <dbReference type="Pfam" id="PF09757"/>
    </source>
</evidence>
<comment type="similarity">
    <text evidence="2 11">Belongs to the histone deacetylase family. HD type 2 subfamily.</text>
</comment>
<feature type="domain" description="Arb2-like" evidence="14">
    <location>
        <begin position="472"/>
        <end position="729"/>
    </location>
</feature>
<sequence length="748" mass="83199">MDQGHGASEGADHDMLDAPNGLGDHENYLQGENGSNRAAFDGESDIEVDDYEMPIDEEAFLRTNVPRKALLPTGCCYDPRMKLHANADFGPSPHHPEDPRRIEEIMKMLKKAGLVYTGPDTDLANILKDTPTKYMWRIPAREATRQEICTMHTPQHYDWVEDLQTKDTQELRKISHDLDQGRDSLYVGAMSFDAALLAAGGAIETCKSVVAGRVQNALAIIRPPGHHAEYDAGMGFCLFNNVPIAARICQLEYPETCRKVLILDWDVHHGNGVQNMFYDDPNVLYISLHVYANGDFYPGKPDNPEIPDGGIEQVGEGVGRGKNVNIGWNNQGMGDGEYLAAFQEIVMPIAQEFDPDLVIISAGFDAADGDELGGCFVSPPCYAHMTHMLMSLAGGKLAVCLEGGYNLKAISMSALSVARTLMGEPPPKLSLPRIDKDAHKVIQKVKVTQAPYWECMRPGVIDVPAMGPGSARLHDVIRGFQRQVLAEKCGLIPLFIQREALFKSFENQVLISPGIMEKRKIILLIHDPPELVAMPDKIDNRVDPHNAFVMDGVTSYVEWAHQNDFGIIDANIPHYITHPEDTDPYIQGADERTLGIQMKELMNYIWDNYIQLWEAEDIFLLGVGNAYLGVKLLLTERHCKDRISGVINFVTGNLRPVKSSIDEDLSGWYKRNSLVYVADDHACWIDADMAKKVSKKRFGGVKRSSQRGLNKMMHTHASEVHEWITERVTSDKAGDESSDEDTDPHLAG</sequence>
<comment type="caution">
    <text evidence="15">The sequence shown here is derived from an EMBL/GenBank/DDBJ whole genome shotgun (WGS) entry which is preliminary data.</text>
</comment>
<evidence type="ECO:0000256" key="2">
    <source>
        <dbReference type="ARBA" id="ARBA00007738"/>
    </source>
</evidence>
<evidence type="ECO:0000313" key="15">
    <source>
        <dbReference type="EMBL" id="KAK8130424.1"/>
    </source>
</evidence>
<dbReference type="PIRSF" id="PIRSF037919">
    <property type="entry name" value="HDAC_II_yeast"/>
    <property type="match status" value="1"/>
</dbReference>
<evidence type="ECO:0000256" key="8">
    <source>
        <dbReference type="ARBA" id="ARBA00023163"/>
    </source>
</evidence>
<evidence type="ECO:0000256" key="4">
    <source>
        <dbReference type="ARBA" id="ARBA00022491"/>
    </source>
</evidence>
<keyword evidence="4 11" id="KW-0678">Repressor</keyword>
<dbReference type="Pfam" id="PF09757">
    <property type="entry name" value="Arb2-like"/>
    <property type="match status" value="1"/>
</dbReference>
<dbReference type="InterPro" id="IPR023801">
    <property type="entry name" value="His_deacetylse_dom"/>
</dbReference>
<keyword evidence="16" id="KW-1185">Reference proteome</keyword>
<accession>A0AAW0R975</accession>
<comment type="catalytic activity">
    <reaction evidence="10 11">
        <text>N(6)-acetyl-L-lysyl-[histone] + H2O = L-lysyl-[histone] + acetate</text>
        <dbReference type="Rhea" id="RHEA:58196"/>
        <dbReference type="Rhea" id="RHEA-COMP:9845"/>
        <dbReference type="Rhea" id="RHEA-COMP:11338"/>
        <dbReference type="ChEBI" id="CHEBI:15377"/>
        <dbReference type="ChEBI" id="CHEBI:29969"/>
        <dbReference type="ChEBI" id="CHEBI:30089"/>
        <dbReference type="ChEBI" id="CHEBI:61930"/>
        <dbReference type="EC" id="3.5.1.98"/>
    </reaction>
</comment>
<dbReference type="GO" id="GO:0040029">
    <property type="term" value="P:epigenetic regulation of gene expression"/>
    <property type="evidence" value="ECO:0007669"/>
    <property type="project" value="TreeGrafter"/>
</dbReference>
<dbReference type="InterPro" id="IPR037138">
    <property type="entry name" value="His_deacetylse_dom_sf"/>
</dbReference>
<gene>
    <name evidence="15" type="ORF">PG999_002804</name>
</gene>
<evidence type="ECO:0000256" key="9">
    <source>
        <dbReference type="ARBA" id="ARBA00023242"/>
    </source>
</evidence>